<name>A0A4P8GCY2_STREE</name>
<sequence length="63" mass="7388">MNEVKKYLVIKAIAQGKKTKKRACAELNLSERQINRLLLAYQLKRKRSLQTRKQKSKTKTCNP</sequence>
<organism evidence="1">
    <name type="scientific">Streptococcus pneumoniae</name>
    <dbReference type="NCBI Taxonomy" id="1313"/>
    <lineage>
        <taxon>Bacteria</taxon>
        <taxon>Bacillati</taxon>
        <taxon>Bacillota</taxon>
        <taxon>Bacilli</taxon>
        <taxon>Lactobacillales</taxon>
        <taxon>Streptococcaceae</taxon>
        <taxon>Streptococcus</taxon>
    </lineage>
</organism>
<evidence type="ECO:0000313" key="1">
    <source>
        <dbReference type="EMBL" id="QCO91864.1"/>
    </source>
</evidence>
<protein>
    <submittedName>
        <fullName evidence="1">IS transposase</fullName>
    </submittedName>
</protein>
<accession>A0A4P8GCY2</accession>
<proteinExistence type="predicted"/>
<reference evidence="1" key="1">
    <citation type="journal article" date="2019" name="Microb. Genom.">
        <title>Putative novel cps loci in a large global collection of pneumococci.</title>
        <authorList>
            <person name="van Tonder A.J."/>
            <person name="Gladstone R.A."/>
            <person name="Lo S.W."/>
            <person name="Nahm M.H."/>
            <person name="du Plessis M."/>
            <person name="Cornick J."/>
            <person name="Kwambana-Adams B."/>
            <person name="Madhi S.A."/>
            <person name="Hawkins P.A."/>
            <person name="Benisty R."/>
            <person name="Dagan R."/>
            <person name="Everett D."/>
            <person name="Antonio M."/>
            <person name="Klugman K.P."/>
            <person name="von Gottberg A."/>
            <person name="Breiman R.F."/>
            <person name="McGee L."/>
            <person name="Bentley S.D."/>
            <person name="The Global Pneumococcal Sequencing C.O."/>
        </authorList>
    </citation>
    <scope>NUCLEOTIDE SEQUENCE</scope>
    <source>
        <strain evidence="1">GPS_HK_33</strain>
    </source>
</reference>
<dbReference type="EMBL" id="MK606429">
    <property type="protein sequence ID" value="QCO91864.1"/>
    <property type="molecule type" value="Genomic_DNA"/>
</dbReference>
<dbReference type="Pfam" id="PF13551">
    <property type="entry name" value="HTH_29"/>
    <property type="match status" value="1"/>
</dbReference>
<dbReference type="AlphaFoldDB" id="A0A4P8GCY2"/>